<sequence length="53" mass="6030">MQALKTWAVRGCTLKPFSVTWPKSRTPSSSSKIPHQLRDPHQTVDPEKGLPFR</sequence>
<dbReference type="AlphaFoldDB" id="A0AA35JRU2"/>
<dbReference type="Proteomes" id="UP001178461">
    <property type="component" value="Chromosome 1"/>
</dbReference>
<accession>A0AA35JRU2</accession>
<gene>
    <name evidence="2" type="ORF">PODLI_1B034025</name>
</gene>
<feature type="compositionally biased region" description="Basic and acidic residues" evidence="1">
    <location>
        <begin position="36"/>
        <end position="53"/>
    </location>
</feature>
<reference evidence="2" key="1">
    <citation type="submission" date="2022-12" db="EMBL/GenBank/DDBJ databases">
        <authorList>
            <person name="Alioto T."/>
            <person name="Alioto T."/>
            <person name="Gomez Garrido J."/>
        </authorList>
    </citation>
    <scope>NUCLEOTIDE SEQUENCE</scope>
</reference>
<feature type="non-terminal residue" evidence="2">
    <location>
        <position position="53"/>
    </location>
</feature>
<name>A0AA35JRU2_9SAUR</name>
<evidence type="ECO:0000256" key="1">
    <source>
        <dbReference type="SAM" id="MobiDB-lite"/>
    </source>
</evidence>
<evidence type="ECO:0000313" key="2">
    <source>
        <dbReference type="EMBL" id="CAI5764931.1"/>
    </source>
</evidence>
<protein>
    <submittedName>
        <fullName evidence="2">Uncharacterized protein</fullName>
    </submittedName>
</protein>
<feature type="region of interest" description="Disordered" evidence="1">
    <location>
        <begin position="20"/>
        <end position="53"/>
    </location>
</feature>
<feature type="compositionally biased region" description="Polar residues" evidence="1">
    <location>
        <begin position="21"/>
        <end position="33"/>
    </location>
</feature>
<keyword evidence="3" id="KW-1185">Reference proteome</keyword>
<proteinExistence type="predicted"/>
<evidence type="ECO:0000313" key="3">
    <source>
        <dbReference type="Proteomes" id="UP001178461"/>
    </source>
</evidence>
<organism evidence="2 3">
    <name type="scientific">Podarcis lilfordi</name>
    <name type="common">Lilford's wall lizard</name>
    <dbReference type="NCBI Taxonomy" id="74358"/>
    <lineage>
        <taxon>Eukaryota</taxon>
        <taxon>Metazoa</taxon>
        <taxon>Chordata</taxon>
        <taxon>Craniata</taxon>
        <taxon>Vertebrata</taxon>
        <taxon>Euteleostomi</taxon>
        <taxon>Lepidosauria</taxon>
        <taxon>Squamata</taxon>
        <taxon>Bifurcata</taxon>
        <taxon>Unidentata</taxon>
        <taxon>Episquamata</taxon>
        <taxon>Laterata</taxon>
        <taxon>Lacertibaenia</taxon>
        <taxon>Lacertidae</taxon>
        <taxon>Podarcis</taxon>
    </lineage>
</organism>
<dbReference type="EMBL" id="OX395126">
    <property type="protein sequence ID" value="CAI5764931.1"/>
    <property type="molecule type" value="Genomic_DNA"/>
</dbReference>